<dbReference type="Proteomes" id="UP000604661">
    <property type="component" value="Unassembled WGS sequence"/>
</dbReference>
<protein>
    <submittedName>
        <fullName evidence="1">Uncharacterized protein</fullName>
    </submittedName>
</protein>
<evidence type="ECO:0000313" key="1">
    <source>
        <dbReference type="EMBL" id="MBD2565848.1"/>
    </source>
</evidence>
<organism evidence="1 2">
    <name type="scientific">Nostoc linckia FACHB-391</name>
    <dbReference type="NCBI Taxonomy" id="2692906"/>
    <lineage>
        <taxon>Bacteria</taxon>
        <taxon>Bacillati</taxon>
        <taxon>Cyanobacteriota</taxon>
        <taxon>Cyanophyceae</taxon>
        <taxon>Nostocales</taxon>
        <taxon>Nostocaceae</taxon>
        <taxon>Nostoc</taxon>
    </lineage>
</organism>
<sequence>MLQTNGVHTIPEFYSAAELAHMVNDTPTATFASEFRILFNKDLADFPDLVGVW</sequence>
<reference evidence="1 2" key="1">
    <citation type="journal article" date="2020" name="ISME J.">
        <title>Comparative genomics reveals insights into cyanobacterial evolution and habitat adaptation.</title>
        <authorList>
            <person name="Chen M.Y."/>
            <person name="Teng W.K."/>
            <person name="Zhao L."/>
            <person name="Hu C.X."/>
            <person name="Zhou Y.K."/>
            <person name="Han B.P."/>
            <person name="Song L.R."/>
            <person name="Shu W.S."/>
        </authorList>
    </citation>
    <scope>NUCLEOTIDE SEQUENCE [LARGE SCALE GENOMIC DNA]</scope>
    <source>
        <strain evidence="1 2">FACHB-391</strain>
    </source>
</reference>
<comment type="caution">
    <text evidence="1">The sequence shown here is derived from an EMBL/GenBank/DDBJ whole genome shotgun (WGS) entry which is preliminary data.</text>
</comment>
<accession>A0ABR8F6M1</accession>
<name>A0ABR8F6M1_NOSLI</name>
<proteinExistence type="predicted"/>
<gene>
    <name evidence="1" type="ORF">H6G95_35890</name>
</gene>
<dbReference type="EMBL" id="JACJTE010000115">
    <property type="protein sequence ID" value="MBD2565848.1"/>
    <property type="molecule type" value="Genomic_DNA"/>
</dbReference>
<evidence type="ECO:0000313" key="2">
    <source>
        <dbReference type="Proteomes" id="UP000604661"/>
    </source>
</evidence>
<keyword evidence="2" id="KW-1185">Reference proteome</keyword>